<dbReference type="Gene3D" id="3.40.980.10">
    <property type="entry name" value="MoaB/Mog-like domain"/>
    <property type="match status" value="1"/>
</dbReference>
<evidence type="ECO:0000313" key="5">
    <source>
        <dbReference type="Proteomes" id="UP001235840"/>
    </source>
</evidence>
<evidence type="ECO:0000259" key="3">
    <source>
        <dbReference type="SMART" id="SM00852"/>
    </source>
</evidence>
<dbReference type="RefSeq" id="WP_307397917.1">
    <property type="nucleotide sequence ID" value="NZ_BAAADK010000004.1"/>
</dbReference>
<comment type="pathway">
    <text evidence="1">Cofactor biosynthesis; molybdopterin biosynthesis.</text>
</comment>
<dbReference type="PANTHER" id="PTHR43764">
    <property type="entry name" value="MOLYBDENUM COFACTOR BIOSYNTHESIS"/>
    <property type="match status" value="1"/>
</dbReference>
<proteinExistence type="predicted"/>
<dbReference type="NCBIfam" id="TIGR00177">
    <property type="entry name" value="molyb_syn"/>
    <property type="match status" value="1"/>
</dbReference>
<feature type="domain" description="MoaB/Mog" evidence="3">
    <location>
        <begin position="5"/>
        <end position="150"/>
    </location>
</feature>
<gene>
    <name evidence="4" type="ORF">J2S11_004253</name>
</gene>
<evidence type="ECO:0000256" key="1">
    <source>
        <dbReference type="ARBA" id="ARBA00005046"/>
    </source>
</evidence>
<evidence type="ECO:0000313" key="4">
    <source>
        <dbReference type="EMBL" id="MDQ0168291.1"/>
    </source>
</evidence>
<dbReference type="SUPFAM" id="SSF53218">
    <property type="entry name" value="Molybdenum cofactor biosynthesis proteins"/>
    <property type="match status" value="1"/>
</dbReference>
<dbReference type="SMART" id="SM00852">
    <property type="entry name" value="MoCF_biosynth"/>
    <property type="match status" value="1"/>
</dbReference>
<protein>
    <submittedName>
        <fullName evidence="4">Molybdenum cofactor synthesis domain-containing protein</fullName>
    </submittedName>
</protein>
<dbReference type="PANTHER" id="PTHR43764:SF1">
    <property type="entry name" value="MOLYBDOPTERIN MOLYBDOTRANSFERASE"/>
    <property type="match status" value="1"/>
</dbReference>
<organism evidence="4 5">
    <name type="scientific">Caldalkalibacillus horti</name>
    <dbReference type="NCBI Taxonomy" id="77523"/>
    <lineage>
        <taxon>Bacteria</taxon>
        <taxon>Bacillati</taxon>
        <taxon>Bacillota</taxon>
        <taxon>Bacilli</taxon>
        <taxon>Bacillales</taxon>
        <taxon>Bacillaceae</taxon>
        <taxon>Caldalkalibacillus</taxon>
    </lineage>
</organism>
<dbReference type="InterPro" id="IPR036425">
    <property type="entry name" value="MoaB/Mog-like_dom_sf"/>
</dbReference>
<dbReference type="InterPro" id="IPR051920">
    <property type="entry name" value="MPT_Adenylyltrnsfr/MoaC-Rel"/>
</dbReference>
<reference evidence="4 5" key="1">
    <citation type="submission" date="2023-07" db="EMBL/GenBank/DDBJ databases">
        <title>Genomic Encyclopedia of Type Strains, Phase IV (KMG-IV): sequencing the most valuable type-strain genomes for metagenomic binning, comparative biology and taxonomic classification.</title>
        <authorList>
            <person name="Goeker M."/>
        </authorList>
    </citation>
    <scope>NUCLEOTIDE SEQUENCE [LARGE SCALE GENOMIC DNA]</scope>
    <source>
        <strain evidence="4 5">DSM 12751</strain>
    </source>
</reference>
<comment type="caution">
    <text evidence="4">The sequence shown here is derived from an EMBL/GenBank/DDBJ whole genome shotgun (WGS) entry which is preliminary data.</text>
</comment>
<sequence>MWKVALITASNSASRGEKEDDSGPVIQELIQRELSCEVMGYRVLPDCIETLKENMIELIDRHKADLLITIGGTSVSPEDVTPEATRQVIDRAIPGMAEEMRRKALELTRYAMLTRALCGTRGNALIINLPGTAQAAKYCLESVMDQLDNALLILHGKKREVLNLGGESE</sequence>
<name>A0ABT9W4W0_9BACI</name>
<keyword evidence="2" id="KW-0501">Molybdenum cofactor biosynthesis</keyword>
<dbReference type="Pfam" id="PF00994">
    <property type="entry name" value="MoCF_biosynth"/>
    <property type="match status" value="1"/>
</dbReference>
<evidence type="ECO:0000256" key="2">
    <source>
        <dbReference type="ARBA" id="ARBA00023150"/>
    </source>
</evidence>
<dbReference type="InterPro" id="IPR001453">
    <property type="entry name" value="MoaB/Mog_dom"/>
</dbReference>
<dbReference type="EMBL" id="JAUSTY010000027">
    <property type="protein sequence ID" value="MDQ0168291.1"/>
    <property type="molecule type" value="Genomic_DNA"/>
</dbReference>
<dbReference type="Proteomes" id="UP001235840">
    <property type="component" value="Unassembled WGS sequence"/>
</dbReference>
<accession>A0ABT9W4W0</accession>
<keyword evidence="5" id="KW-1185">Reference proteome</keyword>
<dbReference type="CDD" id="cd00886">
    <property type="entry name" value="MogA_MoaB"/>
    <property type="match status" value="1"/>
</dbReference>